<sequence>MTIWVDADACPKVIKEILYRAAKRESIMLYLVANQILSVPPSPFIKTLTVPKGFDVADDEIVNRIVEGDLVITADIPLAADAIAKKANVITPRGEQLTKDSIDGRLTVRDLMDTLRSSGVQTGGPPPLSQKDRQLFAQELDKWFNQRKNA</sequence>
<dbReference type="Proteomes" id="UP001500631">
    <property type="component" value="Unassembled WGS sequence"/>
</dbReference>
<dbReference type="PANTHER" id="PTHR35146:SF1">
    <property type="entry name" value="UPF0178 PROTEIN YAII"/>
    <property type="match status" value="1"/>
</dbReference>
<gene>
    <name evidence="3" type="ORF">GCM10023338_10260</name>
</gene>
<dbReference type="RefSeq" id="WP_077925162.1">
    <property type="nucleotide sequence ID" value="NZ_BAABKE010000003.1"/>
</dbReference>
<evidence type="ECO:0000313" key="4">
    <source>
        <dbReference type="Proteomes" id="UP001500631"/>
    </source>
</evidence>
<keyword evidence="4" id="KW-1185">Reference proteome</keyword>
<reference evidence="4" key="1">
    <citation type="journal article" date="2019" name="Int. J. Syst. Evol. Microbiol.">
        <title>The Global Catalogue of Microorganisms (GCM) 10K type strain sequencing project: providing services to taxonomists for standard genome sequencing and annotation.</title>
        <authorList>
            <consortium name="The Broad Institute Genomics Platform"/>
            <consortium name="The Broad Institute Genome Sequencing Center for Infectious Disease"/>
            <person name="Wu L."/>
            <person name="Ma J."/>
        </authorList>
    </citation>
    <scope>NUCLEOTIDE SEQUENCE [LARGE SCALE GENOMIC DNA]</scope>
    <source>
        <strain evidence="4">JCM 18424</strain>
    </source>
</reference>
<accession>A0ABP9MKI4</accession>
<evidence type="ECO:0000256" key="2">
    <source>
        <dbReference type="HAMAP-Rule" id="MF_00489"/>
    </source>
</evidence>
<dbReference type="Pfam" id="PF02639">
    <property type="entry name" value="DUF188"/>
    <property type="match status" value="1"/>
</dbReference>
<comment type="caution">
    <text evidence="3">The sequence shown here is derived from an EMBL/GenBank/DDBJ whole genome shotgun (WGS) entry which is preliminary data.</text>
</comment>
<dbReference type="HAMAP" id="MF_00489">
    <property type="entry name" value="UPF0178"/>
    <property type="match status" value="1"/>
</dbReference>
<evidence type="ECO:0000313" key="3">
    <source>
        <dbReference type="EMBL" id="GAA5098135.1"/>
    </source>
</evidence>
<protein>
    <recommendedName>
        <fullName evidence="2">UPF0178 protein GCM10023338_10260</fullName>
    </recommendedName>
</protein>
<name>A0ABP9MKI4_9GAMM</name>
<dbReference type="EMBL" id="BAABKE010000003">
    <property type="protein sequence ID" value="GAA5098135.1"/>
    <property type="molecule type" value="Genomic_DNA"/>
</dbReference>
<organism evidence="3 4">
    <name type="scientific">Wohlfahrtiimonas larvae</name>
    <dbReference type="NCBI Taxonomy" id="1157986"/>
    <lineage>
        <taxon>Bacteria</taxon>
        <taxon>Pseudomonadati</taxon>
        <taxon>Pseudomonadota</taxon>
        <taxon>Gammaproteobacteria</taxon>
        <taxon>Cardiobacteriales</taxon>
        <taxon>Ignatzschineriaceae</taxon>
        <taxon>Wohlfahrtiimonas</taxon>
    </lineage>
</organism>
<evidence type="ECO:0000256" key="1">
    <source>
        <dbReference type="ARBA" id="ARBA00008522"/>
    </source>
</evidence>
<comment type="similarity">
    <text evidence="1 2">Belongs to the UPF0178 family.</text>
</comment>
<dbReference type="CDD" id="cd18720">
    <property type="entry name" value="PIN_YqxD-like"/>
    <property type="match status" value="1"/>
</dbReference>
<dbReference type="PANTHER" id="PTHR35146">
    <property type="entry name" value="UPF0178 PROTEIN YAII"/>
    <property type="match status" value="1"/>
</dbReference>
<proteinExistence type="inferred from homology"/>
<dbReference type="InterPro" id="IPR003791">
    <property type="entry name" value="UPF0178"/>
</dbReference>
<dbReference type="NCBIfam" id="NF001095">
    <property type="entry name" value="PRK00124.1"/>
    <property type="match status" value="1"/>
</dbReference>